<dbReference type="RefSeq" id="WP_154366377.1">
    <property type="nucleotide sequence ID" value="NZ_WKJM01000017.1"/>
</dbReference>
<comment type="caution">
    <text evidence="2">The sequence shown here is derived from an EMBL/GenBank/DDBJ whole genome shotgun (WGS) entry which is preliminary data.</text>
</comment>
<evidence type="ECO:0000313" key="2">
    <source>
        <dbReference type="EMBL" id="MRX10077.1"/>
    </source>
</evidence>
<feature type="domain" description="NAD-dependent epimerase/dehydratase" evidence="1">
    <location>
        <begin position="74"/>
        <end position="164"/>
    </location>
</feature>
<dbReference type="Gene3D" id="3.40.50.720">
    <property type="entry name" value="NAD(P)-binding Rossmann-like Domain"/>
    <property type="match status" value="1"/>
</dbReference>
<dbReference type="InterPro" id="IPR036291">
    <property type="entry name" value="NAD(P)-bd_dom_sf"/>
</dbReference>
<evidence type="ECO:0000313" key="3">
    <source>
        <dbReference type="Proteomes" id="UP000481037"/>
    </source>
</evidence>
<dbReference type="EMBL" id="WKJM01000017">
    <property type="protein sequence ID" value="MRX10077.1"/>
    <property type="molecule type" value="Genomic_DNA"/>
</dbReference>
<dbReference type="InterPro" id="IPR001509">
    <property type="entry name" value="Epimerase_deHydtase"/>
</dbReference>
<dbReference type="Proteomes" id="UP000481037">
    <property type="component" value="Unassembled WGS sequence"/>
</dbReference>
<organism evidence="2 3">
    <name type="scientific">Duganella alba</name>
    <dbReference type="NCBI Taxonomy" id="2666081"/>
    <lineage>
        <taxon>Bacteria</taxon>
        <taxon>Pseudomonadati</taxon>
        <taxon>Pseudomonadota</taxon>
        <taxon>Betaproteobacteria</taxon>
        <taxon>Burkholderiales</taxon>
        <taxon>Oxalobacteraceae</taxon>
        <taxon>Telluria group</taxon>
        <taxon>Duganella</taxon>
    </lineage>
</organism>
<name>A0A6L5QK79_9BURK</name>
<sequence>MIIGNGLLAQAFKAYIPAFAEEHDLLVFASGVSNSQERAPEPYARERALLEEALDLDRFVLYFSTCSVSDPELSHMPYVQHKKAMEALIMERARRKAIFRLPQVVGATPNPHTLTNYLYEQISTGARFKVWLHARRNLIDVADVASIVCHLVENHAADGIVTNVASPASTGIQQLVHIFEEVLDKRANYESVDAGASYDIEAELALKTATEAGITFGPDYVTNLIRKYYGR</sequence>
<dbReference type="AlphaFoldDB" id="A0A6L5QK79"/>
<gene>
    <name evidence="2" type="ORF">GJ697_19755</name>
</gene>
<keyword evidence="3" id="KW-1185">Reference proteome</keyword>
<protein>
    <submittedName>
        <fullName evidence="2">NAD-dependent dehydratase</fullName>
    </submittedName>
</protein>
<dbReference type="Pfam" id="PF01370">
    <property type="entry name" value="Epimerase"/>
    <property type="match status" value="1"/>
</dbReference>
<dbReference type="SUPFAM" id="SSF51735">
    <property type="entry name" value="NAD(P)-binding Rossmann-fold domains"/>
    <property type="match status" value="1"/>
</dbReference>
<reference evidence="2 3" key="1">
    <citation type="submission" date="2019-11" db="EMBL/GenBank/DDBJ databases">
        <title>Novel species isolated from a subtropical stream in China.</title>
        <authorList>
            <person name="Lu H."/>
        </authorList>
    </citation>
    <scope>NUCLEOTIDE SEQUENCE [LARGE SCALE GENOMIC DNA]</scope>
    <source>
        <strain evidence="2 3">FT25W</strain>
    </source>
</reference>
<proteinExistence type="predicted"/>
<accession>A0A6L5QK79</accession>
<evidence type="ECO:0000259" key="1">
    <source>
        <dbReference type="Pfam" id="PF01370"/>
    </source>
</evidence>